<reference evidence="1" key="1">
    <citation type="submission" date="2022-02" db="EMBL/GenBank/DDBJ databases">
        <title>Plant Genome Project.</title>
        <authorList>
            <person name="Zhang R.-G."/>
        </authorList>
    </citation>
    <scope>NUCLEOTIDE SEQUENCE</scope>
    <source>
        <strain evidence="1">AT1</strain>
    </source>
</reference>
<organism evidence="1 2">
    <name type="scientific">Rhododendron molle</name>
    <name type="common">Chinese azalea</name>
    <name type="synonym">Azalea mollis</name>
    <dbReference type="NCBI Taxonomy" id="49168"/>
    <lineage>
        <taxon>Eukaryota</taxon>
        <taxon>Viridiplantae</taxon>
        <taxon>Streptophyta</taxon>
        <taxon>Embryophyta</taxon>
        <taxon>Tracheophyta</taxon>
        <taxon>Spermatophyta</taxon>
        <taxon>Magnoliopsida</taxon>
        <taxon>eudicotyledons</taxon>
        <taxon>Gunneridae</taxon>
        <taxon>Pentapetalae</taxon>
        <taxon>asterids</taxon>
        <taxon>Ericales</taxon>
        <taxon>Ericaceae</taxon>
        <taxon>Ericoideae</taxon>
        <taxon>Rhodoreae</taxon>
        <taxon>Rhododendron</taxon>
    </lineage>
</organism>
<dbReference type="EMBL" id="CM046394">
    <property type="protein sequence ID" value="KAI8549040.1"/>
    <property type="molecule type" value="Genomic_DNA"/>
</dbReference>
<evidence type="ECO:0000313" key="2">
    <source>
        <dbReference type="Proteomes" id="UP001062846"/>
    </source>
</evidence>
<protein>
    <submittedName>
        <fullName evidence="1">Uncharacterized protein</fullName>
    </submittedName>
</protein>
<evidence type="ECO:0000313" key="1">
    <source>
        <dbReference type="EMBL" id="KAI8549040.1"/>
    </source>
</evidence>
<proteinExistence type="predicted"/>
<dbReference type="Proteomes" id="UP001062846">
    <property type="component" value="Chromosome 7"/>
</dbReference>
<gene>
    <name evidence="1" type="ORF">RHMOL_Rhmol07G0320500</name>
</gene>
<keyword evidence="2" id="KW-1185">Reference proteome</keyword>
<sequence length="653" mass="73742">MERERERENAAGGAQLKPPHAIYMGVTAFHRRRHHSHGRLIPAISAVSGALLLLFAVFSFLAPSPTDHEHLRQHLVLNNVAVNAGVSAFRVPVRVLCFAVLLLYKLKLPVEEDWIVISGNQNGPNSTMDAVMQAKHLRVRIAFDFLSVCDGLMKEFNLCMVIGGVRFGKCCHSSLIELDFVVQIAEAQSITVPKRYLLIVTSGGLNQQRTGLFDPNFLYPTLEQITDAVVAARILNATLVVPKLDQKSFWKDASNFSEIFDVEWFISHLAKDVKIIKELPRRDGKIWTPYTMRVPRKCSAKCYQSRVLPNLLKKRAVQLTKFDYRLSNKLDKDLQKLRCRVNYHALKFTDPIIEMGERLVHRMRMRSKHYIALHLRFEPDMLAFSGCYYGGGDKERIELGAIRKRWKTLHGSNPDRGRRQGKCPLTPEEVGLMLRALGYGKDVHVYVASGEVYGGEETLAPLKVLFPNFYSKDTLASKEELEPFAAFSSRMAALDFLVCDESDVFVTNNNGNMAKILAGRRLFLSRVNMTWEAFASGVRTYQRGFMGEPMELRPGRGAFHENPATCVCEDTEAKEKMELGPRKLGKDAESGTRKDVNEVVDDQNDNDDEPEWSDPDDYDDQNAPLGKGLFNGTGSDDDTFLSEEPELEDMLSD</sequence>
<comment type="caution">
    <text evidence="1">The sequence shown here is derived from an EMBL/GenBank/DDBJ whole genome shotgun (WGS) entry which is preliminary data.</text>
</comment>
<accession>A0ACC0N784</accession>
<name>A0ACC0N784_RHOML</name>